<dbReference type="PANTHER" id="PTHR47915:SF1">
    <property type="entry name" value="SI:DKEY-19B23.7"/>
    <property type="match status" value="1"/>
</dbReference>
<gene>
    <name evidence="2" type="ORF">PECUL_23A057417</name>
</gene>
<keyword evidence="3" id="KW-1185">Reference proteome</keyword>
<sequence>MYSILRDCHWDEDKQRLDEFLCDLALLGSLQGFRYFQPWLRGREEILLTVINDDLTCPSLRSPASLSSDSSCHISISSYEPVASRGPALLPPASPCDREIAIPETHCTLFLLAAYAKYGRPYVWVRSNHQRLIRPEQDDVNLKDSPLTLQSTSDWDTKDVGVWHVVWDVVNACVSPPPRNALAVDFSYLRSLPLSERSLSSGALIGFFHCLLLREPRGTPLYTYVWEELGELTRLHAHTLRDLKDNKLIRSTLSDPIQNLATWSHH</sequence>
<accession>A0AAD1VTE3</accession>
<evidence type="ECO:0000259" key="1">
    <source>
        <dbReference type="Pfam" id="PF25377"/>
    </source>
</evidence>
<proteinExistence type="predicted"/>
<evidence type="ECO:0000313" key="3">
    <source>
        <dbReference type="Proteomes" id="UP001295444"/>
    </source>
</evidence>
<organism evidence="2 3">
    <name type="scientific">Pelobates cultripes</name>
    <name type="common">Western spadefoot toad</name>
    <dbReference type="NCBI Taxonomy" id="61616"/>
    <lineage>
        <taxon>Eukaryota</taxon>
        <taxon>Metazoa</taxon>
        <taxon>Chordata</taxon>
        <taxon>Craniata</taxon>
        <taxon>Vertebrata</taxon>
        <taxon>Euteleostomi</taxon>
        <taxon>Amphibia</taxon>
        <taxon>Batrachia</taxon>
        <taxon>Anura</taxon>
        <taxon>Pelobatoidea</taxon>
        <taxon>Pelobatidae</taxon>
        <taxon>Pelobates</taxon>
    </lineage>
</organism>
<dbReference type="Pfam" id="PF25377">
    <property type="entry name" value="DUF7886"/>
    <property type="match status" value="1"/>
</dbReference>
<feature type="domain" description="DUF7886" evidence="1">
    <location>
        <begin position="94"/>
        <end position="237"/>
    </location>
</feature>
<evidence type="ECO:0000313" key="2">
    <source>
        <dbReference type="EMBL" id="CAH2272654.1"/>
    </source>
</evidence>
<dbReference type="EMBL" id="OW240914">
    <property type="protein sequence ID" value="CAH2272654.1"/>
    <property type="molecule type" value="Genomic_DNA"/>
</dbReference>
<reference evidence="2" key="1">
    <citation type="submission" date="2022-03" db="EMBL/GenBank/DDBJ databases">
        <authorList>
            <person name="Alioto T."/>
            <person name="Alioto T."/>
            <person name="Gomez Garrido J."/>
        </authorList>
    </citation>
    <scope>NUCLEOTIDE SEQUENCE</scope>
</reference>
<dbReference type="InterPro" id="IPR057208">
    <property type="entry name" value="DUF7886"/>
</dbReference>
<protein>
    <recommendedName>
        <fullName evidence="1">DUF7886 domain-containing protein</fullName>
    </recommendedName>
</protein>
<dbReference type="Proteomes" id="UP001295444">
    <property type="component" value="Chromosome 03"/>
</dbReference>
<name>A0AAD1VTE3_PELCU</name>
<dbReference type="PANTHER" id="PTHR47915">
    <property type="entry name" value="SI:DKEY-19B23.7"/>
    <property type="match status" value="1"/>
</dbReference>
<dbReference type="AlphaFoldDB" id="A0AAD1VTE3"/>